<sequence length="93" mass="10515">MSYATDKRDERREFLLKMFDDENMGNKVELSEWDVRKALRRLNPNKAQGPDGVSPSVLKYCADQLGDILAQPFNLSLLLCTASVENILYCSGT</sequence>
<evidence type="ECO:0000313" key="1">
    <source>
        <dbReference type="EMBL" id="GFR85936.1"/>
    </source>
</evidence>
<dbReference type="Proteomes" id="UP000762676">
    <property type="component" value="Unassembled WGS sequence"/>
</dbReference>
<protein>
    <submittedName>
        <fullName evidence="1">Non-LTR (Long terminal repeat) retrotransposon and domain-containing protein</fullName>
    </submittedName>
</protein>
<dbReference type="AlphaFoldDB" id="A0AAV4GLP3"/>
<comment type="caution">
    <text evidence="1">The sequence shown here is derived from an EMBL/GenBank/DDBJ whole genome shotgun (WGS) entry which is preliminary data.</text>
</comment>
<organism evidence="1 2">
    <name type="scientific">Elysia marginata</name>
    <dbReference type="NCBI Taxonomy" id="1093978"/>
    <lineage>
        <taxon>Eukaryota</taxon>
        <taxon>Metazoa</taxon>
        <taxon>Spiralia</taxon>
        <taxon>Lophotrochozoa</taxon>
        <taxon>Mollusca</taxon>
        <taxon>Gastropoda</taxon>
        <taxon>Heterobranchia</taxon>
        <taxon>Euthyneura</taxon>
        <taxon>Panpulmonata</taxon>
        <taxon>Sacoglossa</taxon>
        <taxon>Placobranchoidea</taxon>
        <taxon>Plakobranchidae</taxon>
        <taxon>Elysia</taxon>
    </lineage>
</organism>
<keyword evidence="2" id="KW-1185">Reference proteome</keyword>
<evidence type="ECO:0000313" key="2">
    <source>
        <dbReference type="Proteomes" id="UP000762676"/>
    </source>
</evidence>
<name>A0AAV4GLP3_9GAST</name>
<gene>
    <name evidence="1" type="ORF">ElyMa_000708200</name>
</gene>
<dbReference type="EMBL" id="BMAT01001458">
    <property type="protein sequence ID" value="GFR85936.1"/>
    <property type="molecule type" value="Genomic_DNA"/>
</dbReference>
<accession>A0AAV4GLP3</accession>
<reference evidence="1 2" key="1">
    <citation type="journal article" date="2021" name="Elife">
        <title>Chloroplast acquisition without the gene transfer in kleptoplastic sea slugs, Plakobranchus ocellatus.</title>
        <authorList>
            <person name="Maeda T."/>
            <person name="Takahashi S."/>
            <person name="Yoshida T."/>
            <person name="Shimamura S."/>
            <person name="Takaki Y."/>
            <person name="Nagai Y."/>
            <person name="Toyoda A."/>
            <person name="Suzuki Y."/>
            <person name="Arimoto A."/>
            <person name="Ishii H."/>
            <person name="Satoh N."/>
            <person name="Nishiyama T."/>
            <person name="Hasebe M."/>
            <person name="Maruyama T."/>
            <person name="Minagawa J."/>
            <person name="Obokata J."/>
            <person name="Shigenobu S."/>
        </authorList>
    </citation>
    <scope>NUCLEOTIDE SEQUENCE [LARGE SCALE GENOMIC DNA]</scope>
</reference>
<proteinExistence type="predicted"/>